<evidence type="ECO:0000313" key="1">
    <source>
        <dbReference type="EMBL" id="MBB3891093.1"/>
    </source>
</evidence>
<dbReference type="EMBL" id="JACIDK010000002">
    <property type="protein sequence ID" value="MBB3891093.1"/>
    <property type="molecule type" value="Genomic_DNA"/>
</dbReference>
<proteinExistence type="predicted"/>
<gene>
    <name evidence="1" type="ORF">GGQ61_001810</name>
</gene>
<dbReference type="Proteomes" id="UP000530564">
    <property type="component" value="Unassembled WGS sequence"/>
</dbReference>
<sequence>MSEAEFVKVKYRLTEQVARPGGMTAGLANERAQRELAAHAGDAMKSLGNMIGRLEAMNREKSVSLDTVYEEASTILDIAGLFDKRTLCDACYSLCELVDRQRTHGRQDWASIGVHVSALRLLWTKDGQDPDSLKSVVDGLWSITDRLAP</sequence>
<name>A0A840A0C2_9CAUL</name>
<protein>
    <recommendedName>
        <fullName evidence="3">Chemotaxis protein CheE</fullName>
    </recommendedName>
</protein>
<evidence type="ECO:0000313" key="2">
    <source>
        <dbReference type="Proteomes" id="UP000530564"/>
    </source>
</evidence>
<comment type="caution">
    <text evidence="1">The sequence shown here is derived from an EMBL/GenBank/DDBJ whole genome shotgun (WGS) entry which is preliminary data.</text>
</comment>
<organism evidence="1 2">
    <name type="scientific">Phenylobacterium haematophilum</name>
    <dbReference type="NCBI Taxonomy" id="98513"/>
    <lineage>
        <taxon>Bacteria</taxon>
        <taxon>Pseudomonadati</taxon>
        <taxon>Pseudomonadota</taxon>
        <taxon>Alphaproteobacteria</taxon>
        <taxon>Caulobacterales</taxon>
        <taxon>Caulobacteraceae</taxon>
        <taxon>Phenylobacterium</taxon>
    </lineage>
</organism>
<evidence type="ECO:0008006" key="3">
    <source>
        <dbReference type="Google" id="ProtNLM"/>
    </source>
</evidence>
<dbReference type="RefSeq" id="WP_183771677.1">
    <property type="nucleotide sequence ID" value="NZ_JACIDK010000002.1"/>
</dbReference>
<accession>A0A840A0C2</accession>
<keyword evidence="2" id="KW-1185">Reference proteome</keyword>
<reference evidence="1 2" key="1">
    <citation type="submission" date="2020-08" db="EMBL/GenBank/DDBJ databases">
        <title>Genomic Encyclopedia of Type Strains, Phase IV (KMG-IV): sequencing the most valuable type-strain genomes for metagenomic binning, comparative biology and taxonomic classification.</title>
        <authorList>
            <person name="Goeker M."/>
        </authorList>
    </citation>
    <scope>NUCLEOTIDE SEQUENCE [LARGE SCALE GENOMIC DNA]</scope>
    <source>
        <strain evidence="1 2">DSM 21793</strain>
    </source>
</reference>
<dbReference type="AlphaFoldDB" id="A0A840A0C2"/>